<evidence type="ECO:0000313" key="2">
    <source>
        <dbReference type="EMBL" id="EOD56129.1"/>
    </source>
</evidence>
<name>R1HCK7_9GAMM</name>
<evidence type="ECO:0000313" key="3">
    <source>
        <dbReference type="Proteomes" id="UP000013526"/>
    </source>
</evidence>
<feature type="compositionally biased region" description="Low complexity" evidence="1">
    <location>
        <begin position="19"/>
        <end position="35"/>
    </location>
</feature>
<organism evidence="2 3">
    <name type="scientific">Aeromonas molluscorum 848</name>
    <dbReference type="NCBI Taxonomy" id="1268236"/>
    <lineage>
        <taxon>Bacteria</taxon>
        <taxon>Pseudomonadati</taxon>
        <taxon>Pseudomonadota</taxon>
        <taxon>Gammaproteobacteria</taxon>
        <taxon>Aeromonadales</taxon>
        <taxon>Aeromonadaceae</taxon>
        <taxon>Aeromonas</taxon>
    </lineage>
</organism>
<dbReference type="Proteomes" id="UP000013526">
    <property type="component" value="Unassembled WGS sequence"/>
</dbReference>
<sequence length="110" mass="11334">MGHCQQGGEQAAQQCDAATFTLGQQEGDQQQAEQAGGRGYPEAEPDGLPQTWLGPEPQPGRGASGLAKQDQQAAEQGSQSRPASAAGSRRRIVVAVTLGPGAFQHQLPTG</sequence>
<evidence type="ECO:0000256" key="1">
    <source>
        <dbReference type="SAM" id="MobiDB-lite"/>
    </source>
</evidence>
<accession>R1HCK7</accession>
<feature type="region of interest" description="Disordered" evidence="1">
    <location>
        <begin position="19"/>
        <end position="89"/>
    </location>
</feature>
<dbReference type="EMBL" id="AQGQ01000020">
    <property type="protein sequence ID" value="EOD56129.1"/>
    <property type="molecule type" value="Genomic_DNA"/>
</dbReference>
<reference evidence="2 3" key="1">
    <citation type="journal article" date="2013" name="Genome Announc.">
        <title>Draft Genome Sequence of Aeromonas molluscorum Strain 848TT, Isolated from Bivalve Molluscs.</title>
        <authorList>
            <person name="Spataro N."/>
            <person name="Farfan M."/>
            <person name="Albarral V."/>
            <person name="Sanglas A."/>
            <person name="Loren J.G."/>
            <person name="Fuste M.C."/>
            <person name="Bosch E."/>
        </authorList>
    </citation>
    <scope>NUCLEOTIDE SEQUENCE [LARGE SCALE GENOMIC DNA]</scope>
    <source>
        <strain evidence="2 3">848</strain>
    </source>
</reference>
<proteinExistence type="predicted"/>
<feature type="compositionally biased region" description="Low complexity" evidence="1">
    <location>
        <begin position="76"/>
        <end position="87"/>
    </location>
</feature>
<protein>
    <submittedName>
        <fullName evidence="2">Uncharacterized protein</fullName>
    </submittedName>
</protein>
<gene>
    <name evidence="2" type="ORF">G113_05463</name>
</gene>
<keyword evidence="3" id="KW-1185">Reference proteome</keyword>
<dbReference type="AlphaFoldDB" id="R1HCK7"/>
<comment type="caution">
    <text evidence="2">The sequence shown here is derived from an EMBL/GenBank/DDBJ whole genome shotgun (WGS) entry which is preliminary data.</text>
</comment>
<feature type="non-terminal residue" evidence="2">
    <location>
        <position position="110"/>
    </location>
</feature>